<dbReference type="AlphaFoldDB" id="G8TX36"/>
<accession>G8TX36</accession>
<proteinExistence type="predicted"/>
<dbReference type="Pfam" id="PF03419">
    <property type="entry name" value="Peptidase_U4"/>
    <property type="match status" value="1"/>
</dbReference>
<protein>
    <submittedName>
        <fullName evidence="2">Sporulation factor SpoIIGA</fullName>
    </submittedName>
</protein>
<dbReference type="KEGG" id="sap:Sulac_1447"/>
<evidence type="ECO:0000256" key="1">
    <source>
        <dbReference type="SAM" id="Phobius"/>
    </source>
</evidence>
<dbReference type="HOGENOM" id="CLU_059158_0_0_9"/>
<feature type="transmembrane region" description="Helical" evidence="1">
    <location>
        <begin position="88"/>
        <end position="109"/>
    </location>
</feature>
<dbReference type="PATRIC" id="fig|679936.5.peg.1512"/>
<gene>
    <name evidence="2" type="ordered locus">Sulac_1447</name>
</gene>
<dbReference type="Proteomes" id="UP000005439">
    <property type="component" value="Chromosome"/>
</dbReference>
<dbReference type="GO" id="GO:0030436">
    <property type="term" value="P:asexual sporulation"/>
    <property type="evidence" value="ECO:0007669"/>
    <property type="project" value="InterPro"/>
</dbReference>
<sequence length="283" mass="31831">MMIGGISTLLYSLVMDGTLLWATGQLAGYPVRWSRLMPAAMVGVLPTLWVLWHRNLYATPWEVGLAWPVAMVRLAFGPMRRPVWAKTYLIFLGWTFLAGGFMTALVNWVRWWHPGWELGNGRYLVALFVALGGRWMPKARWRQWLGREEWGFIKCQVGTRRVTIPVLWDSGNQLEEPGTGRKVVVVDGRGLGDALPDHIRQWLQNPTDDHVPPGAIRYRTIAGEGWLPVIPVEQGTGFFAGRWHRLAPFVMGVSAYPVSPSGHYRALASPKLLQRNPNEGVGA</sequence>
<dbReference type="EMBL" id="CP003179">
    <property type="protein sequence ID" value="AEW04944.1"/>
    <property type="molecule type" value="Genomic_DNA"/>
</dbReference>
<evidence type="ECO:0000313" key="2">
    <source>
        <dbReference type="EMBL" id="AEW04944.1"/>
    </source>
</evidence>
<feature type="transmembrane region" description="Helical" evidence="1">
    <location>
        <begin position="6"/>
        <end position="24"/>
    </location>
</feature>
<evidence type="ECO:0000313" key="3">
    <source>
        <dbReference type="Proteomes" id="UP000005439"/>
    </source>
</evidence>
<reference evidence="2 3" key="2">
    <citation type="journal article" date="2012" name="Stand. Genomic Sci.">
        <title>Complete genome sequence of the moderately thermophilic mineral-sulfide-oxidizing firmicute Sulfobacillus acidophilus type strain (NAL(T)).</title>
        <authorList>
            <person name="Anderson I."/>
            <person name="Chertkov O."/>
            <person name="Chen A."/>
            <person name="Saunders E."/>
            <person name="Lapidus A."/>
            <person name="Nolan M."/>
            <person name="Lucas S."/>
            <person name="Hammon N."/>
            <person name="Deshpande S."/>
            <person name="Cheng J.F."/>
            <person name="Han C."/>
            <person name="Tapia R."/>
            <person name="Goodwin L.A."/>
            <person name="Pitluck S."/>
            <person name="Liolios K."/>
            <person name="Pagani I."/>
            <person name="Ivanova N."/>
            <person name="Mikhailova N."/>
            <person name="Pati A."/>
            <person name="Palaniappan K."/>
            <person name="Land M."/>
            <person name="Pan C."/>
            <person name="Rohde M."/>
            <person name="Pukall R."/>
            <person name="Goker M."/>
            <person name="Detter J.C."/>
            <person name="Woyke T."/>
            <person name="Bristow J."/>
            <person name="Eisen J.A."/>
            <person name="Markowitz V."/>
            <person name="Hugenholtz P."/>
            <person name="Kyrpides N.C."/>
            <person name="Klenk H.P."/>
            <person name="Mavromatis K."/>
        </authorList>
    </citation>
    <scope>NUCLEOTIDE SEQUENCE [LARGE SCALE GENOMIC DNA]</scope>
    <source>
        <strain evidence="3">ATCC 700253 / DSM 10332 / NAL</strain>
    </source>
</reference>
<feature type="transmembrane region" description="Helical" evidence="1">
    <location>
        <begin position="58"/>
        <end position="76"/>
    </location>
</feature>
<keyword evidence="1" id="KW-0812">Transmembrane</keyword>
<dbReference type="GO" id="GO:0006508">
    <property type="term" value="P:proteolysis"/>
    <property type="evidence" value="ECO:0007669"/>
    <property type="project" value="InterPro"/>
</dbReference>
<dbReference type="STRING" id="679936.Sulac_1447"/>
<reference evidence="3" key="1">
    <citation type="submission" date="2011-12" db="EMBL/GenBank/DDBJ databases">
        <title>The complete genome of chromosome of Sulfobacillus acidophilus DSM 10332.</title>
        <authorList>
            <person name="Lucas S."/>
            <person name="Han J."/>
            <person name="Lapidus A."/>
            <person name="Bruce D."/>
            <person name="Goodwin L."/>
            <person name="Pitluck S."/>
            <person name="Peters L."/>
            <person name="Kyrpides N."/>
            <person name="Mavromatis K."/>
            <person name="Ivanova N."/>
            <person name="Mikhailova N."/>
            <person name="Chertkov O."/>
            <person name="Saunders E."/>
            <person name="Detter J.C."/>
            <person name="Tapia R."/>
            <person name="Han C."/>
            <person name="Land M."/>
            <person name="Hauser L."/>
            <person name="Markowitz V."/>
            <person name="Cheng J.-F."/>
            <person name="Hugenholtz P."/>
            <person name="Woyke T."/>
            <person name="Wu D."/>
            <person name="Pukall R."/>
            <person name="Gehrich-Schroeter G."/>
            <person name="Schneider S."/>
            <person name="Klenk H.-P."/>
            <person name="Eisen J.A."/>
        </authorList>
    </citation>
    <scope>NUCLEOTIDE SEQUENCE [LARGE SCALE GENOMIC DNA]</scope>
    <source>
        <strain evidence="3">ATCC 700253 / DSM 10332 / NAL</strain>
    </source>
</reference>
<keyword evidence="1" id="KW-1133">Transmembrane helix</keyword>
<name>G8TX36_SULAD</name>
<dbReference type="GO" id="GO:0004190">
    <property type="term" value="F:aspartic-type endopeptidase activity"/>
    <property type="evidence" value="ECO:0007669"/>
    <property type="project" value="InterPro"/>
</dbReference>
<keyword evidence="1" id="KW-0472">Membrane</keyword>
<keyword evidence="3" id="KW-1185">Reference proteome</keyword>
<organism evidence="2 3">
    <name type="scientific">Sulfobacillus acidophilus (strain ATCC 700253 / DSM 10332 / NAL)</name>
    <dbReference type="NCBI Taxonomy" id="679936"/>
    <lineage>
        <taxon>Bacteria</taxon>
        <taxon>Bacillati</taxon>
        <taxon>Bacillota</taxon>
        <taxon>Clostridia</taxon>
        <taxon>Eubacteriales</taxon>
        <taxon>Clostridiales Family XVII. Incertae Sedis</taxon>
        <taxon>Sulfobacillus</taxon>
    </lineage>
</organism>
<dbReference type="InterPro" id="IPR005081">
    <property type="entry name" value="SpoIIGA"/>
</dbReference>